<protein>
    <submittedName>
        <fullName evidence="1">Uncharacterized protein</fullName>
    </submittedName>
</protein>
<evidence type="ECO:0000313" key="2">
    <source>
        <dbReference type="Proteomes" id="UP001162483"/>
    </source>
</evidence>
<evidence type="ECO:0000313" key="1">
    <source>
        <dbReference type="EMBL" id="CAI9558874.1"/>
    </source>
</evidence>
<gene>
    <name evidence="1" type="ORF">SPARVUS_LOCUS4985675</name>
</gene>
<keyword evidence="2" id="KW-1185">Reference proteome</keyword>
<name>A0ABN9CGN3_9NEOB</name>
<organism evidence="1 2">
    <name type="scientific">Staurois parvus</name>
    <dbReference type="NCBI Taxonomy" id="386267"/>
    <lineage>
        <taxon>Eukaryota</taxon>
        <taxon>Metazoa</taxon>
        <taxon>Chordata</taxon>
        <taxon>Craniata</taxon>
        <taxon>Vertebrata</taxon>
        <taxon>Euteleostomi</taxon>
        <taxon>Amphibia</taxon>
        <taxon>Batrachia</taxon>
        <taxon>Anura</taxon>
        <taxon>Neobatrachia</taxon>
        <taxon>Ranoidea</taxon>
        <taxon>Ranidae</taxon>
        <taxon>Staurois</taxon>
    </lineage>
</organism>
<comment type="caution">
    <text evidence="1">The sequence shown here is derived from an EMBL/GenBank/DDBJ whole genome shotgun (WGS) entry which is preliminary data.</text>
</comment>
<dbReference type="EMBL" id="CATNWA010009873">
    <property type="protein sequence ID" value="CAI9558874.1"/>
    <property type="molecule type" value="Genomic_DNA"/>
</dbReference>
<dbReference type="Proteomes" id="UP001162483">
    <property type="component" value="Unassembled WGS sequence"/>
</dbReference>
<accession>A0ABN9CGN3</accession>
<proteinExistence type="predicted"/>
<feature type="non-terminal residue" evidence="1">
    <location>
        <position position="1"/>
    </location>
</feature>
<reference evidence="1" key="1">
    <citation type="submission" date="2023-05" db="EMBL/GenBank/DDBJ databases">
        <authorList>
            <person name="Stuckert A."/>
        </authorList>
    </citation>
    <scope>NUCLEOTIDE SEQUENCE</scope>
</reference>
<sequence>YKRCPHFQAVCAPWGYAAPRSGAHCVLRNADRCTGPLCEVLIM</sequence>